<dbReference type="EMBL" id="SJZI01000003">
    <property type="protein sequence ID" value="TCJ18732.1"/>
    <property type="molecule type" value="Genomic_DNA"/>
</dbReference>
<feature type="compositionally biased region" description="Basic and acidic residues" evidence="1">
    <location>
        <begin position="43"/>
        <end position="53"/>
    </location>
</feature>
<dbReference type="Proteomes" id="UP000295334">
    <property type="component" value="Unassembled WGS sequence"/>
</dbReference>
<proteinExistence type="predicted"/>
<comment type="caution">
    <text evidence="2">The sequence shown here is derived from an EMBL/GenBank/DDBJ whole genome shotgun (WGS) entry which is preliminary data.</text>
</comment>
<evidence type="ECO:0000313" key="3">
    <source>
        <dbReference type="Proteomes" id="UP000295334"/>
    </source>
</evidence>
<feature type="compositionally biased region" description="Polar residues" evidence="1">
    <location>
        <begin position="30"/>
        <end position="42"/>
    </location>
</feature>
<accession>A0A4V2NWV3</accession>
<feature type="region of interest" description="Disordered" evidence="1">
    <location>
        <begin position="1"/>
        <end position="65"/>
    </location>
</feature>
<feature type="compositionally biased region" description="Polar residues" evidence="1">
    <location>
        <begin position="54"/>
        <end position="65"/>
    </location>
</feature>
<dbReference type="AlphaFoldDB" id="A0A4V2NWV3"/>
<feature type="compositionally biased region" description="Basic and acidic residues" evidence="1">
    <location>
        <begin position="16"/>
        <end position="26"/>
    </location>
</feature>
<sequence length="65" mass="7536">MEREKNDRPNAYPKPTETDSQHKEQGEYLQRQSSRLTDQSEGADTKQDVEQMRDANNQNNTEGIP</sequence>
<reference evidence="2 3" key="1">
    <citation type="submission" date="2019-03" db="EMBL/GenBank/DDBJ databases">
        <authorList>
            <person name="Kim M.K.M."/>
        </authorList>
    </citation>
    <scope>NUCLEOTIDE SEQUENCE [LARGE SCALE GENOMIC DNA]</scope>
    <source>
        <strain evidence="2 3">17J68-12</strain>
    </source>
</reference>
<evidence type="ECO:0000313" key="2">
    <source>
        <dbReference type="EMBL" id="TCJ18732.1"/>
    </source>
</evidence>
<name>A0A4V2NWV3_9BACT</name>
<evidence type="ECO:0000256" key="1">
    <source>
        <dbReference type="SAM" id="MobiDB-lite"/>
    </source>
</evidence>
<gene>
    <name evidence="2" type="ORF">EPD60_02950</name>
</gene>
<dbReference type="OrthoDB" id="680895at2"/>
<protein>
    <submittedName>
        <fullName evidence="2">Uncharacterized protein</fullName>
    </submittedName>
</protein>
<keyword evidence="3" id="KW-1185">Reference proteome</keyword>
<dbReference type="RefSeq" id="WP_131446685.1">
    <property type="nucleotide sequence ID" value="NZ_SJZI01000003.1"/>
</dbReference>
<organism evidence="2 3">
    <name type="scientific">Flaviaesturariibacter flavus</name>
    <dbReference type="NCBI Taxonomy" id="2502780"/>
    <lineage>
        <taxon>Bacteria</taxon>
        <taxon>Pseudomonadati</taxon>
        <taxon>Bacteroidota</taxon>
        <taxon>Chitinophagia</taxon>
        <taxon>Chitinophagales</taxon>
        <taxon>Chitinophagaceae</taxon>
        <taxon>Flaviaestuariibacter</taxon>
    </lineage>
</organism>